<reference evidence="3 4" key="1">
    <citation type="submission" date="2018-04" db="EMBL/GenBank/DDBJ databases">
        <authorList>
            <person name="Huttner S."/>
            <person name="Dainat J."/>
        </authorList>
    </citation>
    <scope>NUCLEOTIDE SEQUENCE [LARGE SCALE GENOMIC DNA]</scope>
</reference>
<dbReference type="EMBL" id="OUUZ01000008">
    <property type="protein sequence ID" value="SPQ21724.1"/>
    <property type="molecule type" value="Genomic_DNA"/>
</dbReference>
<dbReference type="SUPFAM" id="SSF48350">
    <property type="entry name" value="GTPase activation domain, GAP"/>
    <property type="match status" value="1"/>
</dbReference>
<dbReference type="GO" id="GO:0007165">
    <property type="term" value="P:signal transduction"/>
    <property type="evidence" value="ECO:0007669"/>
    <property type="project" value="InterPro"/>
</dbReference>
<feature type="compositionally biased region" description="Basic and acidic residues" evidence="1">
    <location>
        <begin position="378"/>
        <end position="395"/>
    </location>
</feature>
<sequence length="566" mass="61789">MDASSTCSCSFDTRSTDCFASSHPGRPWRHSEPNPAAWTRLVLPTTASQLAVPKQNGPANKIGAAWASSGGSLADLTDADEDEVRTELVQEYNQLAMKHGIRTLAPEDHSALLPGQIPQQSRRRWFSRTFLRHVSTASDTSSTKSEKTLKTRRSVGDLALQLVNGTRRDNLKDEDLQSLVRLCGAETRGVFRIPGSVRIVNALYKYYCADGDVEAISSTTCCPTLPSHIKAGTHDVASTFKRLLSGLPGGILGSLAPFDALVAIHGQLDGEAGLDKTQQIKVRARLIALVICTVRTQLRRDLICAVFGLLSLIGCAAEDASRQDEHGKPLPASDLMGYNALGIVFGPLLVGDLLNAYAMEGANPNTGLLLPTAAPAAGKERRGSKVTEEAHPRTPAVDKIHVANSITEMLITHWRVQGPITPQRTSSTRWSTRSAYASKETPSTTHRFPLLSTPEQNQQQTTPILDSSGPTANTDANPATESSRDEEANLSLRPQLQPRKPVEDEHREETSHFDHADVDKSNRNTVDTELARLRRQLRQAEQACAMWRERAERAELRVRALERGGC</sequence>
<accession>A0A446BGT2</accession>
<dbReference type="Pfam" id="PF00620">
    <property type="entry name" value="RhoGAP"/>
    <property type="match status" value="1"/>
</dbReference>
<feature type="region of interest" description="Disordered" evidence="1">
    <location>
        <begin position="417"/>
        <end position="525"/>
    </location>
</feature>
<feature type="region of interest" description="Disordered" evidence="1">
    <location>
        <begin position="375"/>
        <end position="395"/>
    </location>
</feature>
<name>A0A446BGT2_9PEZI</name>
<gene>
    <name evidence="3" type="ORF">TT172_LOCUS4143</name>
</gene>
<feature type="domain" description="Rho-GAP" evidence="2">
    <location>
        <begin position="158"/>
        <end position="377"/>
    </location>
</feature>
<feature type="compositionally biased region" description="Basic and acidic residues" evidence="1">
    <location>
        <begin position="500"/>
        <end position="522"/>
    </location>
</feature>
<feature type="compositionally biased region" description="Low complexity" evidence="1">
    <location>
        <begin position="424"/>
        <end position="434"/>
    </location>
</feature>
<feature type="compositionally biased region" description="Polar residues" evidence="1">
    <location>
        <begin position="453"/>
        <end position="481"/>
    </location>
</feature>
<evidence type="ECO:0000313" key="3">
    <source>
        <dbReference type="EMBL" id="SPQ21724.1"/>
    </source>
</evidence>
<protein>
    <submittedName>
        <fullName evidence="3">91e761e2-4dc8-4d24-8244-0dbc3bac0e00</fullName>
    </submittedName>
</protein>
<dbReference type="InterPro" id="IPR008936">
    <property type="entry name" value="Rho_GTPase_activation_prot"/>
</dbReference>
<dbReference type="PROSITE" id="PS50238">
    <property type="entry name" value="RHOGAP"/>
    <property type="match status" value="1"/>
</dbReference>
<dbReference type="SMART" id="SM00324">
    <property type="entry name" value="RhoGAP"/>
    <property type="match status" value="1"/>
</dbReference>
<dbReference type="Gene3D" id="1.10.555.10">
    <property type="entry name" value="Rho GTPase activation protein"/>
    <property type="match status" value="1"/>
</dbReference>
<dbReference type="AlphaFoldDB" id="A0A446BGT2"/>
<proteinExistence type="predicted"/>
<dbReference type="Proteomes" id="UP000289323">
    <property type="component" value="Unassembled WGS sequence"/>
</dbReference>
<dbReference type="InterPro" id="IPR000198">
    <property type="entry name" value="RhoGAP_dom"/>
</dbReference>
<evidence type="ECO:0000256" key="1">
    <source>
        <dbReference type="SAM" id="MobiDB-lite"/>
    </source>
</evidence>
<organism evidence="3 4">
    <name type="scientific">Thermothielavioides terrestris</name>
    <dbReference type="NCBI Taxonomy" id="2587410"/>
    <lineage>
        <taxon>Eukaryota</taxon>
        <taxon>Fungi</taxon>
        <taxon>Dikarya</taxon>
        <taxon>Ascomycota</taxon>
        <taxon>Pezizomycotina</taxon>
        <taxon>Sordariomycetes</taxon>
        <taxon>Sordariomycetidae</taxon>
        <taxon>Sordariales</taxon>
        <taxon>Chaetomiaceae</taxon>
        <taxon>Thermothielavioides</taxon>
    </lineage>
</organism>
<evidence type="ECO:0000313" key="4">
    <source>
        <dbReference type="Proteomes" id="UP000289323"/>
    </source>
</evidence>
<dbReference type="CDD" id="cd00159">
    <property type="entry name" value="RhoGAP"/>
    <property type="match status" value="1"/>
</dbReference>
<evidence type="ECO:0000259" key="2">
    <source>
        <dbReference type="PROSITE" id="PS50238"/>
    </source>
</evidence>